<dbReference type="SUPFAM" id="SSF48498">
    <property type="entry name" value="Tetracyclin repressor-like, C-terminal domain"/>
    <property type="match status" value="1"/>
</dbReference>
<dbReference type="GO" id="GO:0000976">
    <property type="term" value="F:transcription cis-regulatory region binding"/>
    <property type="evidence" value="ECO:0007669"/>
    <property type="project" value="TreeGrafter"/>
</dbReference>
<dbReference type="AlphaFoldDB" id="A0A4V2XR13"/>
<gene>
    <name evidence="6" type="ORF">E1261_20515</name>
</gene>
<dbReference type="PROSITE" id="PS01081">
    <property type="entry name" value="HTH_TETR_1"/>
    <property type="match status" value="1"/>
</dbReference>
<dbReference type="Gene3D" id="1.10.357.10">
    <property type="entry name" value="Tetracycline Repressor, domain 2"/>
    <property type="match status" value="1"/>
</dbReference>
<dbReference type="PRINTS" id="PR00455">
    <property type="entry name" value="HTHTETR"/>
</dbReference>
<keyword evidence="3" id="KW-0804">Transcription</keyword>
<protein>
    <submittedName>
        <fullName evidence="6">TetR/AcrR family transcriptional regulator</fullName>
    </submittedName>
</protein>
<comment type="caution">
    <text evidence="6">The sequence shown here is derived from an EMBL/GenBank/DDBJ whole genome shotgun (WGS) entry which is preliminary data.</text>
</comment>
<organism evidence="6 7">
    <name type="scientific">Kribbella albertanoniae</name>
    <dbReference type="NCBI Taxonomy" id="1266829"/>
    <lineage>
        <taxon>Bacteria</taxon>
        <taxon>Bacillati</taxon>
        <taxon>Actinomycetota</taxon>
        <taxon>Actinomycetes</taxon>
        <taxon>Propionibacteriales</taxon>
        <taxon>Kribbellaceae</taxon>
        <taxon>Kribbella</taxon>
    </lineage>
</organism>
<dbReference type="PROSITE" id="PS50977">
    <property type="entry name" value="HTH_TETR_2"/>
    <property type="match status" value="1"/>
</dbReference>
<dbReference type="GO" id="GO:0003700">
    <property type="term" value="F:DNA-binding transcription factor activity"/>
    <property type="evidence" value="ECO:0007669"/>
    <property type="project" value="TreeGrafter"/>
</dbReference>
<dbReference type="InterPro" id="IPR009057">
    <property type="entry name" value="Homeodomain-like_sf"/>
</dbReference>
<dbReference type="InterPro" id="IPR023772">
    <property type="entry name" value="DNA-bd_HTH_TetR-type_CS"/>
</dbReference>
<keyword evidence="1" id="KW-0805">Transcription regulation</keyword>
<dbReference type="InterPro" id="IPR036271">
    <property type="entry name" value="Tet_transcr_reg_TetR-rel_C_sf"/>
</dbReference>
<dbReference type="EMBL" id="SMKA01000093">
    <property type="protein sequence ID" value="TDC27475.1"/>
    <property type="molecule type" value="Genomic_DNA"/>
</dbReference>
<dbReference type="Proteomes" id="UP000295075">
    <property type="component" value="Unassembled WGS sequence"/>
</dbReference>
<evidence type="ECO:0000256" key="4">
    <source>
        <dbReference type="PROSITE-ProRule" id="PRU00335"/>
    </source>
</evidence>
<evidence type="ECO:0000256" key="3">
    <source>
        <dbReference type="ARBA" id="ARBA00023163"/>
    </source>
</evidence>
<proteinExistence type="predicted"/>
<evidence type="ECO:0000313" key="6">
    <source>
        <dbReference type="EMBL" id="TDC27475.1"/>
    </source>
</evidence>
<feature type="DNA-binding region" description="H-T-H motif" evidence="4">
    <location>
        <begin position="39"/>
        <end position="58"/>
    </location>
</feature>
<evidence type="ECO:0000259" key="5">
    <source>
        <dbReference type="PROSITE" id="PS50977"/>
    </source>
</evidence>
<evidence type="ECO:0000256" key="1">
    <source>
        <dbReference type="ARBA" id="ARBA00023015"/>
    </source>
</evidence>
<dbReference type="SUPFAM" id="SSF46689">
    <property type="entry name" value="Homeodomain-like"/>
    <property type="match status" value="1"/>
</dbReference>
<sequence>MGPDRVTGRTRREQADARRGQLVQVTLELFVERGIEHVTMAEVATRAGVAPGLLYHYFGNKDGLLAAVFAAADPRDAFAGLAESLAGQPLSAGLREFCVRAAAVFEERGDVVRILFREMLAPEPSLPIGIADIQEEVLGNLARYFTDRIEAGELRPHDPRVPLRLLISGILVLGVTRQPVEPWVDGFVDIIINGIGAQE</sequence>
<dbReference type="Pfam" id="PF00440">
    <property type="entry name" value="TetR_N"/>
    <property type="match status" value="1"/>
</dbReference>
<dbReference type="OrthoDB" id="8479950at2"/>
<keyword evidence="2 4" id="KW-0238">DNA-binding</keyword>
<reference evidence="6 7" key="1">
    <citation type="submission" date="2019-03" db="EMBL/GenBank/DDBJ databases">
        <title>Draft genome sequences of novel Actinobacteria.</title>
        <authorList>
            <person name="Sahin N."/>
            <person name="Ay H."/>
            <person name="Saygin H."/>
        </authorList>
    </citation>
    <scope>NUCLEOTIDE SEQUENCE [LARGE SCALE GENOMIC DNA]</scope>
    <source>
        <strain evidence="6 7">JCM 30547</strain>
    </source>
</reference>
<dbReference type="InterPro" id="IPR050109">
    <property type="entry name" value="HTH-type_TetR-like_transc_reg"/>
</dbReference>
<dbReference type="InterPro" id="IPR001647">
    <property type="entry name" value="HTH_TetR"/>
</dbReference>
<feature type="domain" description="HTH tetR-type" evidence="5">
    <location>
        <begin position="16"/>
        <end position="76"/>
    </location>
</feature>
<name>A0A4V2XR13_9ACTN</name>
<dbReference type="PANTHER" id="PTHR30055">
    <property type="entry name" value="HTH-TYPE TRANSCRIPTIONAL REGULATOR RUTR"/>
    <property type="match status" value="1"/>
</dbReference>
<evidence type="ECO:0000256" key="2">
    <source>
        <dbReference type="ARBA" id="ARBA00023125"/>
    </source>
</evidence>
<evidence type="ECO:0000313" key="7">
    <source>
        <dbReference type="Proteomes" id="UP000295075"/>
    </source>
</evidence>
<keyword evidence="7" id="KW-1185">Reference proteome</keyword>
<accession>A0A4V2XR13</accession>
<dbReference type="PANTHER" id="PTHR30055:SF234">
    <property type="entry name" value="HTH-TYPE TRANSCRIPTIONAL REGULATOR BETI"/>
    <property type="match status" value="1"/>
</dbReference>